<organism evidence="3 4">
    <name type="scientific">Flagellimonas ochracea</name>
    <dbReference type="NCBI Taxonomy" id="2696472"/>
    <lineage>
        <taxon>Bacteria</taxon>
        <taxon>Pseudomonadati</taxon>
        <taxon>Bacteroidota</taxon>
        <taxon>Flavobacteriia</taxon>
        <taxon>Flavobacteriales</taxon>
        <taxon>Flavobacteriaceae</taxon>
        <taxon>Flagellimonas</taxon>
    </lineage>
</organism>
<dbReference type="Proteomes" id="UP000667650">
    <property type="component" value="Unassembled WGS sequence"/>
</dbReference>
<gene>
    <name evidence="3" type="ORF">GTQ34_00575</name>
</gene>
<evidence type="ECO:0000256" key="2">
    <source>
        <dbReference type="SAM" id="Phobius"/>
    </source>
</evidence>
<name>A0A964WVY2_9FLAO</name>
<keyword evidence="1" id="KW-0175">Coiled coil</keyword>
<keyword evidence="2" id="KW-0812">Transmembrane</keyword>
<reference evidence="3" key="1">
    <citation type="submission" date="2020-01" db="EMBL/GenBank/DDBJ databases">
        <title>Muricauda ochracea sp. nov., isolated from a tidal flat of Garorim bay in Korea.</title>
        <authorList>
            <person name="Kim D."/>
            <person name="Yoo Y."/>
            <person name="Kim J.-J."/>
        </authorList>
    </citation>
    <scope>NUCLEOTIDE SEQUENCE</scope>
    <source>
        <strain evidence="3">JGD-17</strain>
    </source>
</reference>
<proteinExistence type="predicted"/>
<evidence type="ECO:0008006" key="5">
    <source>
        <dbReference type="Google" id="ProtNLM"/>
    </source>
</evidence>
<evidence type="ECO:0000313" key="3">
    <source>
        <dbReference type="EMBL" id="NAY90400.1"/>
    </source>
</evidence>
<dbReference type="EMBL" id="JAAABI010000001">
    <property type="protein sequence ID" value="NAY90400.1"/>
    <property type="molecule type" value="Genomic_DNA"/>
</dbReference>
<keyword evidence="2" id="KW-0472">Membrane</keyword>
<evidence type="ECO:0000313" key="4">
    <source>
        <dbReference type="Proteomes" id="UP000667650"/>
    </source>
</evidence>
<keyword evidence="2" id="KW-1133">Transmembrane helix</keyword>
<feature type="transmembrane region" description="Helical" evidence="2">
    <location>
        <begin position="49"/>
        <end position="68"/>
    </location>
</feature>
<keyword evidence="4" id="KW-1185">Reference proteome</keyword>
<sequence length="200" mass="23031">MAHDLKKMFAKQREKENPILKKGHEERFLSKLEAEMTINTTKKKSGFPFWLQVAASVILFVSLGIYFFNDGFNKKKETDTQIVDTNTSQKMEGSISLGDLSPDLKKIENYYLSNINLQLSDLEVDPGNKEVMDSFMERLAELDAEYRRLNQELNQLGPNDHTINALVKNLQLRLQLLQKLKSKLNQLKSSKNEQKSSHIV</sequence>
<protein>
    <recommendedName>
        <fullName evidence="5">Anti-sigma factor</fullName>
    </recommendedName>
</protein>
<accession>A0A964WVY2</accession>
<comment type="caution">
    <text evidence="3">The sequence shown here is derived from an EMBL/GenBank/DDBJ whole genome shotgun (WGS) entry which is preliminary data.</text>
</comment>
<dbReference type="AlphaFoldDB" id="A0A964WVY2"/>
<dbReference type="RefSeq" id="WP_166521819.1">
    <property type="nucleotide sequence ID" value="NZ_JAAABI010000001.1"/>
</dbReference>
<evidence type="ECO:0000256" key="1">
    <source>
        <dbReference type="SAM" id="Coils"/>
    </source>
</evidence>
<feature type="coiled-coil region" evidence="1">
    <location>
        <begin position="132"/>
        <end position="197"/>
    </location>
</feature>